<sequence>MQTNENVCDNFLEDKNDEEEDSGASKKLKVSNDATLTTGGNKFIQDTKLHQDVLELQSNQIFKIIEVEKMNNTEFVKSAEQIQNNSATEKRHQGCPLKNEEKEVSCLNTIVKTFLVGKEEIEENGLLSASSPTTEMSAENGQASGSAGTSLSSDPSSPLLSTTFCKKDRNGQGPTMSESLNKGSSETKPKDDKNKSLCLDSKPDFSIHQDIADFFFINPSSKNNTSLTTESPLNTGHKRLACVTKKVTNCIPVFENSGGEQGFCVLHIKSTTSTPLVGIISLDRSRYGEDDTEVPNTFPVGNTVDFFPSKEQQFVEDPIMPCLIPSNGDIPALIKKSAPLFNTEFDVGKPANSQKEALKGIFEAYSGIGKAFDSKPSLENNINKKCQLHNEDVSKLPVIDLRMSNSQDKKKGTIYDCHTEMFSNIQDGQENVHIYSTQNNMISTEHLSFQCVNNGKMENSDHSVVSSVSSSDCCSPNIHHKEFEKDMYRGSDIKQKAVHAAVFHSGVNRGAECCDTKSSIACNGNKSLIDKLPNQSTPADQGKSVKVHKEISSCTSEEMCTEQEDALSKVQENVISSGHKTQLAISDKSLYTAVNKFINKEARIHKYDLLHVWKNEFICNKTASVDLSGLHNTVTACSTNALVKDYSNILSFQDKVTVCDNNVPAIDQSSSSLQDSKNSCEINTSRSKESCVLNIQDKITRCDTSHNTSLTTRDGLLSSYDNVTTCGVSLPVIDKDNFSIMHDKVSDFNDASHNKGSKFSGSQFADDCQYQTKIVKHLVNKHFIRKINNSQDTSIMKESKEATLLPILTTTTDEQHIRNNQSLSFQQMFKESDIGVIQQKLGINKYSHIAVIEKGSKTDYVQKNYAQSKQCNNLKGSLTNCDYEALDDVASSKLGATKETNKKSKVNHVDMEERFNPVWDIDIDYSQTRNTKRQIRVPNMEQDKTWVSGLRSDYHQDSLQKKSGRETQIFFTEEHYLKDKKDALIFGYKSKKKDNFGNYTFNKNIPHVKQRTAKFQLPVAGPQKYIQYNRKSANRPASYKQFLHCGMKKRKFFSVKRKAYLSNPQGRKKCTEKKQNEMFCAKEDKERKSQGHSTSSAVWKTTDSSKI</sequence>
<feature type="compositionally biased region" description="Polar residues" evidence="1">
    <location>
        <begin position="127"/>
        <end position="142"/>
    </location>
</feature>
<feature type="compositionally biased region" description="Polar residues" evidence="1">
    <location>
        <begin position="172"/>
        <end position="184"/>
    </location>
</feature>
<reference evidence="3" key="1">
    <citation type="submission" date="2025-08" db="UniProtKB">
        <authorList>
            <consortium name="RefSeq"/>
        </authorList>
    </citation>
    <scope>IDENTIFICATION</scope>
    <source>
        <tissue evidence="3">Muscle</tissue>
    </source>
</reference>
<name>A0ABM1BP46_LIMPO</name>
<feature type="compositionally biased region" description="Low complexity" evidence="1">
    <location>
        <begin position="143"/>
        <end position="163"/>
    </location>
</feature>
<feature type="region of interest" description="Disordered" evidence="1">
    <location>
        <begin position="1"/>
        <end position="28"/>
    </location>
</feature>
<evidence type="ECO:0000256" key="1">
    <source>
        <dbReference type="SAM" id="MobiDB-lite"/>
    </source>
</evidence>
<feature type="compositionally biased region" description="Polar residues" evidence="1">
    <location>
        <begin position="1091"/>
        <end position="1107"/>
    </location>
</feature>
<accession>A0ABM1BP46</accession>
<feature type="region of interest" description="Disordered" evidence="1">
    <location>
        <begin position="126"/>
        <end position="196"/>
    </location>
</feature>
<keyword evidence="2" id="KW-1185">Reference proteome</keyword>
<gene>
    <name evidence="3" type="primary">LOC106469961</name>
</gene>
<dbReference type="RefSeq" id="XP_013785935.2">
    <property type="nucleotide sequence ID" value="XM_013930481.2"/>
</dbReference>
<dbReference type="GeneID" id="106469961"/>
<feature type="compositionally biased region" description="Basic and acidic residues" evidence="1">
    <location>
        <begin position="185"/>
        <end position="196"/>
    </location>
</feature>
<protein>
    <submittedName>
        <fullName evidence="3">Uncharacterized protein LOC106469961</fullName>
    </submittedName>
</protein>
<evidence type="ECO:0000313" key="3">
    <source>
        <dbReference type="RefSeq" id="XP_013785935.2"/>
    </source>
</evidence>
<organism evidence="2 3">
    <name type="scientific">Limulus polyphemus</name>
    <name type="common">Atlantic horseshoe crab</name>
    <dbReference type="NCBI Taxonomy" id="6850"/>
    <lineage>
        <taxon>Eukaryota</taxon>
        <taxon>Metazoa</taxon>
        <taxon>Ecdysozoa</taxon>
        <taxon>Arthropoda</taxon>
        <taxon>Chelicerata</taxon>
        <taxon>Merostomata</taxon>
        <taxon>Xiphosura</taxon>
        <taxon>Limulidae</taxon>
        <taxon>Limulus</taxon>
    </lineage>
</organism>
<dbReference type="Proteomes" id="UP000694941">
    <property type="component" value="Unplaced"/>
</dbReference>
<feature type="region of interest" description="Disordered" evidence="1">
    <location>
        <begin position="1081"/>
        <end position="1107"/>
    </location>
</feature>
<evidence type="ECO:0000313" key="2">
    <source>
        <dbReference type="Proteomes" id="UP000694941"/>
    </source>
</evidence>
<proteinExistence type="predicted"/>